<reference evidence="10" key="1">
    <citation type="submission" date="2014-12" db="EMBL/GenBank/DDBJ databases">
        <title>Insight into the proteome of Arion vulgaris.</title>
        <authorList>
            <person name="Aradska J."/>
            <person name="Bulat T."/>
            <person name="Smidak R."/>
            <person name="Sarate P."/>
            <person name="Gangsoo J."/>
            <person name="Sialana F."/>
            <person name="Bilban M."/>
            <person name="Lubec G."/>
        </authorList>
    </citation>
    <scope>NUCLEOTIDE SEQUENCE</scope>
    <source>
        <tissue evidence="10">Skin</tissue>
    </source>
</reference>
<keyword evidence="8" id="KW-0472">Membrane</keyword>
<comment type="subcellular location">
    <subcellularLocation>
        <location evidence="1 9">Mitochondrion inner membrane</location>
        <topology evidence="1 9">Multi-pass membrane protein</topology>
    </subcellularLocation>
</comment>
<evidence type="ECO:0000256" key="6">
    <source>
        <dbReference type="ARBA" id="ARBA00022989"/>
    </source>
</evidence>
<evidence type="ECO:0000256" key="1">
    <source>
        <dbReference type="ARBA" id="ARBA00004448"/>
    </source>
</evidence>
<comment type="similarity">
    <text evidence="2 9">Belongs to the mitochondrial pyruvate carrier (MPC) (TC 2.A.105) family.</text>
</comment>
<dbReference type="GO" id="GO:0005743">
    <property type="term" value="C:mitochondrial inner membrane"/>
    <property type="evidence" value="ECO:0007669"/>
    <property type="project" value="UniProtKB-SubCell"/>
</dbReference>
<sequence>MFILSSVYRTLVAIGDRHVPTKFRMVWDHPAGPKTVHFWAPGVKWALVVAGIGDLSRPAENLSIYQSAALAATGSIWARYSLVIIPKNFSLFTVNLFVGLTGYVQLVRALRYRYSQEQAQKALTATSQVSH</sequence>
<dbReference type="GO" id="GO:0006850">
    <property type="term" value="P:pyruvate import into mitochondria"/>
    <property type="evidence" value="ECO:0007669"/>
    <property type="project" value="InterPro"/>
</dbReference>
<evidence type="ECO:0000256" key="5">
    <source>
        <dbReference type="ARBA" id="ARBA00022792"/>
    </source>
</evidence>
<keyword evidence="6" id="KW-1133">Transmembrane helix</keyword>
<evidence type="ECO:0000256" key="4">
    <source>
        <dbReference type="ARBA" id="ARBA00022692"/>
    </source>
</evidence>
<dbReference type="Pfam" id="PF03650">
    <property type="entry name" value="MPC"/>
    <property type="match status" value="1"/>
</dbReference>
<dbReference type="EMBL" id="HACG01044624">
    <property type="protein sequence ID" value="CEK91489.1"/>
    <property type="molecule type" value="Transcribed_RNA"/>
</dbReference>
<gene>
    <name evidence="10" type="primary">ORF183228</name>
</gene>
<name>A0A0B7BDZ0_9EUPU</name>
<dbReference type="InterPro" id="IPR005336">
    <property type="entry name" value="MPC"/>
</dbReference>
<organism evidence="10">
    <name type="scientific">Arion vulgaris</name>
    <dbReference type="NCBI Taxonomy" id="1028688"/>
    <lineage>
        <taxon>Eukaryota</taxon>
        <taxon>Metazoa</taxon>
        <taxon>Spiralia</taxon>
        <taxon>Lophotrochozoa</taxon>
        <taxon>Mollusca</taxon>
        <taxon>Gastropoda</taxon>
        <taxon>Heterobranchia</taxon>
        <taxon>Euthyneura</taxon>
        <taxon>Panpulmonata</taxon>
        <taxon>Eupulmonata</taxon>
        <taxon>Stylommatophora</taxon>
        <taxon>Helicina</taxon>
        <taxon>Arionoidea</taxon>
        <taxon>Arionidae</taxon>
        <taxon>Arion</taxon>
    </lineage>
</organism>
<keyword evidence="4" id="KW-0812">Transmembrane</keyword>
<protein>
    <recommendedName>
        <fullName evidence="9">Mitochondrial pyruvate carrier</fullName>
    </recommendedName>
</protein>
<dbReference type="PANTHER" id="PTHR14154">
    <property type="entry name" value="UPF0041 BRAIN PROTEIN 44-RELATED"/>
    <property type="match status" value="1"/>
</dbReference>
<evidence type="ECO:0000256" key="2">
    <source>
        <dbReference type="ARBA" id="ARBA00006416"/>
    </source>
</evidence>
<evidence type="ECO:0000256" key="9">
    <source>
        <dbReference type="RuleBase" id="RU363100"/>
    </source>
</evidence>
<accession>A0A0B7BDZ0</accession>
<keyword evidence="3 9" id="KW-0813">Transport</keyword>
<evidence type="ECO:0000256" key="8">
    <source>
        <dbReference type="ARBA" id="ARBA00023136"/>
    </source>
</evidence>
<evidence type="ECO:0000256" key="7">
    <source>
        <dbReference type="ARBA" id="ARBA00023128"/>
    </source>
</evidence>
<dbReference type="AlphaFoldDB" id="A0A0B7BDZ0"/>
<evidence type="ECO:0000313" key="10">
    <source>
        <dbReference type="EMBL" id="CEK91489.1"/>
    </source>
</evidence>
<evidence type="ECO:0000256" key="3">
    <source>
        <dbReference type="ARBA" id="ARBA00022448"/>
    </source>
</evidence>
<comment type="function">
    <text evidence="9">Mediates the uptake of pyruvate into mitochondria.</text>
</comment>
<keyword evidence="7 9" id="KW-0496">Mitochondrion</keyword>
<keyword evidence="5 9" id="KW-0999">Mitochondrion inner membrane</keyword>
<proteinExistence type="inferred from homology"/>